<dbReference type="Proteomes" id="UP001642464">
    <property type="component" value="Unassembled WGS sequence"/>
</dbReference>
<sequence>MAFLRPRPSSAGSPAKCLAPRRDERSRPPKVLGPDASRAKHSRLRARRPASAASSLREAHAEEVTPKGRPCEGRLPDLVLLRHPSFAAAEAPTGRTAVPLPGLEELERSRPRFERWSCCPPIPLHPCRPTALRLRQALAEPQADLEVALVGSGTPETRHLLLIWCLACCLELLGFLENAAALFAKCTASDVGNPVHAFNRGVVLLRLGEAPAAARDFDLAVSLCLAAGEPLPALLLARRAQANLQLERLPEVWADFELARRRTWWPQLSVEQLRRRMNSERINSFAGYRNAVLQCAPVAMKSSMRESGQRHWAVEVLAWRLAHPADPFTEVEEASLFDFLRSFPGLTAIEPKTVPWQQLTVHLVPEGQPLFPQSSAIFFLISGTFRVLRFATAVTTGGAGTSAWGARLWATPVLEDESLLKAPSSFSGPLGRQQDGWLVAAMGGAAVLRIPLESFKQLEATPSDAPDERRCAEDRPCADGAPQKAWPPASGAQGEVSLELRLKDLEVNGHADLCARKHRVVVSLSTTSSRTQLLMSTLRSLQTQRCPADQILVFVRDGVQQDANLSNAFAEVKEMDDVRVLQQDFGRGTHLLGALQVEKDPATWIITASDAQTYHREMILSLVLAAQTLPDHVSPGFQCSEAVVQLHKLKSLPALVEGTVRGWCDSFAGVLYKRHFFDEAVFSYQEAPPACQDQPDVWFAGHLLNRGNVPYLISLSFAGQNVPVNDQSHHEAVRCGEWFGVFFDLDPTQRLQGGAHAVFREKDLEMLSYFHSQRGPGCFLELGPSDGANSISNFLEKDHGWRGILVEPSPSQRMTLERREGSLILNGGLAKQVCTRDWIEVYQNGGVQRGHFGFEDALDAGELAFQEQISNVVRTSVVSFPLKAVLDKVNLTRLNFVTLGPTSDPFDILSEFPFEEYQIDVLHIERKRLICRFLTRFLNPFRRWWWACDRVGADEAKLERLLSSAGYTLERTLLTEINGAEAVRRLENWPLPFYWTREVTVSLFFFRNPAVRDPPEEELKNVAEALSENKFLNERM</sequence>
<comment type="caution">
    <text evidence="2">The sequence shown here is derived from an EMBL/GenBank/DDBJ whole genome shotgun (WGS) entry which is preliminary data.</text>
</comment>
<feature type="region of interest" description="Disordered" evidence="1">
    <location>
        <begin position="459"/>
        <end position="492"/>
    </location>
</feature>
<dbReference type="PANTHER" id="PTHR34009:SF2">
    <property type="entry name" value="PROTEIN STAR"/>
    <property type="match status" value="1"/>
</dbReference>
<reference evidence="2 3" key="1">
    <citation type="submission" date="2024-02" db="EMBL/GenBank/DDBJ databases">
        <authorList>
            <person name="Chen Y."/>
            <person name="Shah S."/>
            <person name="Dougan E. K."/>
            <person name="Thang M."/>
            <person name="Chan C."/>
        </authorList>
    </citation>
    <scope>NUCLEOTIDE SEQUENCE [LARGE SCALE GENOMIC DNA]</scope>
</reference>
<dbReference type="Gene3D" id="1.25.40.10">
    <property type="entry name" value="Tetratricopeptide repeat domain"/>
    <property type="match status" value="1"/>
</dbReference>
<dbReference type="InterPro" id="IPR053202">
    <property type="entry name" value="EGF_Rcpt_Signaling_Reg"/>
</dbReference>
<gene>
    <name evidence="2" type="ORF">SCF082_LOCUS15576</name>
</gene>
<keyword evidence="3" id="KW-1185">Reference proteome</keyword>
<evidence type="ECO:0000256" key="1">
    <source>
        <dbReference type="SAM" id="MobiDB-lite"/>
    </source>
</evidence>
<feature type="region of interest" description="Disordered" evidence="1">
    <location>
        <begin position="1"/>
        <end position="70"/>
    </location>
</feature>
<name>A0ABP0K776_9DINO</name>
<dbReference type="SUPFAM" id="SSF48452">
    <property type="entry name" value="TPR-like"/>
    <property type="match status" value="1"/>
</dbReference>
<proteinExistence type="predicted"/>
<dbReference type="InterPro" id="IPR011990">
    <property type="entry name" value="TPR-like_helical_dom_sf"/>
</dbReference>
<organism evidence="2 3">
    <name type="scientific">Durusdinium trenchii</name>
    <dbReference type="NCBI Taxonomy" id="1381693"/>
    <lineage>
        <taxon>Eukaryota</taxon>
        <taxon>Sar</taxon>
        <taxon>Alveolata</taxon>
        <taxon>Dinophyceae</taxon>
        <taxon>Suessiales</taxon>
        <taxon>Symbiodiniaceae</taxon>
        <taxon>Durusdinium</taxon>
    </lineage>
</organism>
<evidence type="ECO:0000313" key="2">
    <source>
        <dbReference type="EMBL" id="CAK9021967.1"/>
    </source>
</evidence>
<keyword evidence="2" id="KW-0689">Ribosomal protein</keyword>
<accession>A0ABP0K776</accession>
<dbReference type="GO" id="GO:0005840">
    <property type="term" value="C:ribosome"/>
    <property type="evidence" value="ECO:0007669"/>
    <property type="project" value="UniProtKB-KW"/>
</dbReference>
<evidence type="ECO:0000313" key="3">
    <source>
        <dbReference type="Proteomes" id="UP001642464"/>
    </source>
</evidence>
<feature type="compositionally biased region" description="Basic residues" evidence="1">
    <location>
        <begin position="39"/>
        <end position="48"/>
    </location>
</feature>
<feature type="compositionally biased region" description="Basic and acidic residues" evidence="1">
    <location>
        <begin position="57"/>
        <end position="70"/>
    </location>
</feature>
<protein>
    <submittedName>
        <fullName evidence="2">40S ribosomal protein SA</fullName>
    </submittedName>
</protein>
<feature type="compositionally biased region" description="Basic and acidic residues" evidence="1">
    <location>
        <begin position="466"/>
        <end position="477"/>
    </location>
</feature>
<dbReference type="PANTHER" id="PTHR34009">
    <property type="entry name" value="PROTEIN STAR"/>
    <property type="match status" value="1"/>
</dbReference>
<keyword evidence="2" id="KW-0687">Ribonucleoprotein</keyword>
<dbReference type="EMBL" id="CAXAMM010010001">
    <property type="protein sequence ID" value="CAK9021967.1"/>
    <property type="molecule type" value="Genomic_DNA"/>
</dbReference>